<feature type="transmembrane region" description="Helical" evidence="7">
    <location>
        <begin position="75"/>
        <end position="93"/>
    </location>
</feature>
<feature type="transmembrane region" description="Helical" evidence="7">
    <location>
        <begin position="49"/>
        <end position="68"/>
    </location>
</feature>
<evidence type="ECO:0000256" key="1">
    <source>
        <dbReference type="ARBA" id="ARBA00004651"/>
    </source>
</evidence>
<evidence type="ECO:0000256" key="6">
    <source>
        <dbReference type="ARBA" id="ARBA00023136"/>
    </source>
</evidence>
<accession>A0ABW0VYT9</accession>
<evidence type="ECO:0000256" key="3">
    <source>
        <dbReference type="ARBA" id="ARBA00022475"/>
    </source>
</evidence>
<keyword evidence="5 7" id="KW-1133">Transmembrane helix</keyword>
<feature type="transmembrane region" description="Helical" evidence="7">
    <location>
        <begin position="7"/>
        <end position="29"/>
    </location>
</feature>
<evidence type="ECO:0000256" key="7">
    <source>
        <dbReference type="SAM" id="Phobius"/>
    </source>
</evidence>
<comment type="similarity">
    <text evidence="2">Belongs to the DoxX family.</text>
</comment>
<dbReference type="PANTHER" id="PTHR33452:SF10">
    <property type="entry name" value="OXIDOREDUCTASE MHQP-RELATED"/>
    <property type="match status" value="1"/>
</dbReference>
<evidence type="ECO:0000313" key="9">
    <source>
        <dbReference type="Proteomes" id="UP001596047"/>
    </source>
</evidence>
<dbReference type="InterPro" id="IPR032808">
    <property type="entry name" value="DoxX"/>
</dbReference>
<dbReference type="EMBL" id="JBHSOW010000068">
    <property type="protein sequence ID" value="MFC5651042.1"/>
    <property type="molecule type" value="Genomic_DNA"/>
</dbReference>
<dbReference type="RefSeq" id="WP_379189788.1">
    <property type="nucleotide sequence ID" value="NZ_JBHSOW010000068.1"/>
</dbReference>
<keyword evidence="3" id="KW-1003">Cell membrane</keyword>
<keyword evidence="4 7" id="KW-0812">Transmembrane</keyword>
<gene>
    <name evidence="8" type="ORF">ACFPYJ_18405</name>
</gene>
<comment type="subcellular location">
    <subcellularLocation>
        <location evidence="1">Cell membrane</location>
        <topology evidence="1">Multi-pass membrane protein</topology>
    </subcellularLocation>
</comment>
<feature type="transmembrane region" description="Helical" evidence="7">
    <location>
        <begin position="105"/>
        <end position="126"/>
    </location>
</feature>
<reference evidence="9" key="1">
    <citation type="journal article" date="2019" name="Int. J. Syst. Evol. Microbiol.">
        <title>The Global Catalogue of Microorganisms (GCM) 10K type strain sequencing project: providing services to taxonomists for standard genome sequencing and annotation.</title>
        <authorList>
            <consortium name="The Broad Institute Genomics Platform"/>
            <consortium name="The Broad Institute Genome Sequencing Center for Infectious Disease"/>
            <person name="Wu L."/>
            <person name="Ma J."/>
        </authorList>
    </citation>
    <scope>NUCLEOTIDE SEQUENCE [LARGE SCALE GENOMIC DNA]</scope>
    <source>
        <strain evidence="9">CGMCC 1.3240</strain>
    </source>
</reference>
<evidence type="ECO:0000256" key="5">
    <source>
        <dbReference type="ARBA" id="ARBA00022989"/>
    </source>
</evidence>
<dbReference type="InterPro" id="IPR051907">
    <property type="entry name" value="DoxX-like_oxidoreductase"/>
</dbReference>
<organism evidence="8 9">
    <name type="scientific">Paenibacillus solisilvae</name>
    <dbReference type="NCBI Taxonomy" id="2486751"/>
    <lineage>
        <taxon>Bacteria</taxon>
        <taxon>Bacillati</taxon>
        <taxon>Bacillota</taxon>
        <taxon>Bacilli</taxon>
        <taxon>Bacillales</taxon>
        <taxon>Paenibacillaceae</taxon>
        <taxon>Paenibacillus</taxon>
    </lineage>
</organism>
<protein>
    <submittedName>
        <fullName evidence="8">DoxX family protein</fullName>
    </submittedName>
</protein>
<proteinExistence type="inferred from homology"/>
<evidence type="ECO:0000256" key="4">
    <source>
        <dbReference type="ARBA" id="ARBA00022692"/>
    </source>
</evidence>
<dbReference type="PANTHER" id="PTHR33452">
    <property type="entry name" value="OXIDOREDUCTASE CATD-RELATED"/>
    <property type="match status" value="1"/>
</dbReference>
<name>A0ABW0VYT9_9BACL</name>
<dbReference type="Proteomes" id="UP001596047">
    <property type="component" value="Unassembled WGS sequence"/>
</dbReference>
<evidence type="ECO:0000313" key="8">
    <source>
        <dbReference type="EMBL" id="MFC5651042.1"/>
    </source>
</evidence>
<keyword evidence="9" id="KW-1185">Reference proteome</keyword>
<dbReference type="Pfam" id="PF07681">
    <property type="entry name" value="DoxX"/>
    <property type="match status" value="1"/>
</dbReference>
<evidence type="ECO:0000256" key="2">
    <source>
        <dbReference type="ARBA" id="ARBA00006679"/>
    </source>
</evidence>
<comment type="caution">
    <text evidence="8">The sequence shown here is derived from an EMBL/GenBank/DDBJ whole genome shotgun (WGS) entry which is preliminary data.</text>
</comment>
<sequence length="127" mass="13545">MINLGLLMIRLVIGVSFMGHGLQKLFGWFKGYGPKETGARMESFGFKPGVMIAVLVGLAEFIGGLLFATGYLTKIATALIVITMLGAIKVHMPNGYWIDKGGFEYPFVLAVVTLAIAFIGPGAFSIG</sequence>
<keyword evidence="6 7" id="KW-0472">Membrane</keyword>